<accession>A0A562QKE8</accession>
<evidence type="ECO:0000256" key="1">
    <source>
        <dbReference type="SAM" id="Phobius"/>
    </source>
</evidence>
<reference evidence="2 3" key="1">
    <citation type="journal article" date="2015" name="Stand. Genomic Sci.">
        <title>Genomic Encyclopedia of Bacterial and Archaeal Type Strains, Phase III: the genomes of soil and plant-associated and newly described type strains.</title>
        <authorList>
            <person name="Whitman W.B."/>
            <person name="Woyke T."/>
            <person name="Klenk H.P."/>
            <person name="Zhou Y."/>
            <person name="Lilburn T.G."/>
            <person name="Beck B.J."/>
            <person name="De Vos P."/>
            <person name="Vandamme P."/>
            <person name="Eisen J.A."/>
            <person name="Garrity G."/>
            <person name="Hugenholtz P."/>
            <person name="Kyrpides N.C."/>
        </authorList>
    </citation>
    <scope>NUCLEOTIDE SEQUENCE [LARGE SCALE GENOMIC DNA]</scope>
    <source>
        <strain evidence="2 3">CGMCC 1.10116</strain>
    </source>
</reference>
<evidence type="ECO:0000313" key="3">
    <source>
        <dbReference type="Proteomes" id="UP000315711"/>
    </source>
</evidence>
<name>A0A562QKE8_9BACI</name>
<gene>
    <name evidence="2" type="ORF">IQ10_01925</name>
</gene>
<keyword evidence="1" id="KW-0472">Membrane</keyword>
<comment type="caution">
    <text evidence="2">The sequence shown here is derived from an EMBL/GenBank/DDBJ whole genome shotgun (WGS) entry which is preliminary data.</text>
</comment>
<organism evidence="2 3">
    <name type="scientific">Halalkalibacter nanhaiisediminis</name>
    <dbReference type="NCBI Taxonomy" id="688079"/>
    <lineage>
        <taxon>Bacteria</taxon>
        <taxon>Bacillati</taxon>
        <taxon>Bacillota</taxon>
        <taxon>Bacilli</taxon>
        <taxon>Bacillales</taxon>
        <taxon>Bacillaceae</taxon>
        <taxon>Halalkalibacter</taxon>
    </lineage>
</organism>
<dbReference type="EMBL" id="VLKZ01000004">
    <property type="protein sequence ID" value="TWI57219.1"/>
    <property type="molecule type" value="Genomic_DNA"/>
</dbReference>
<keyword evidence="1" id="KW-1133">Transmembrane helix</keyword>
<sequence>MQTKQGMIGITIFAFVALFSFLLFREGLKLGEGMSVIGAIVVGGIVEFLYQRKQREK</sequence>
<keyword evidence="1" id="KW-0812">Transmembrane</keyword>
<proteinExistence type="predicted"/>
<dbReference type="Proteomes" id="UP000315711">
    <property type="component" value="Unassembled WGS sequence"/>
</dbReference>
<keyword evidence="3" id="KW-1185">Reference proteome</keyword>
<dbReference type="RefSeq" id="WP_158640021.1">
    <property type="nucleotide sequence ID" value="NZ_VLKZ01000004.1"/>
</dbReference>
<protein>
    <submittedName>
        <fullName evidence="2">Uncharacterized protein</fullName>
    </submittedName>
</protein>
<dbReference type="AlphaFoldDB" id="A0A562QKE8"/>
<evidence type="ECO:0000313" key="2">
    <source>
        <dbReference type="EMBL" id="TWI57219.1"/>
    </source>
</evidence>
<feature type="transmembrane region" description="Helical" evidence="1">
    <location>
        <begin position="30"/>
        <end position="50"/>
    </location>
</feature>
<feature type="transmembrane region" description="Helical" evidence="1">
    <location>
        <begin position="7"/>
        <end position="24"/>
    </location>
</feature>